<name>A0A2V3J5G9_9FLOR</name>
<dbReference type="OrthoDB" id="5450at2759"/>
<feature type="region of interest" description="Disordered" evidence="1">
    <location>
        <begin position="269"/>
        <end position="289"/>
    </location>
</feature>
<dbReference type="InterPro" id="IPR013922">
    <property type="entry name" value="Cyclin_PHO80-like"/>
</dbReference>
<dbReference type="STRING" id="448386.A0A2V3J5G9"/>
<evidence type="ECO:0000256" key="1">
    <source>
        <dbReference type="SAM" id="MobiDB-lite"/>
    </source>
</evidence>
<accession>A0A2V3J5G9</accession>
<feature type="region of interest" description="Disordered" evidence="1">
    <location>
        <begin position="90"/>
        <end position="113"/>
    </location>
</feature>
<dbReference type="EMBL" id="NBIV01000003">
    <property type="protein sequence ID" value="PXF49671.1"/>
    <property type="molecule type" value="Genomic_DNA"/>
</dbReference>
<dbReference type="PANTHER" id="PTHR15615">
    <property type="match status" value="1"/>
</dbReference>
<feature type="compositionally biased region" description="Basic residues" evidence="1">
    <location>
        <begin position="1"/>
        <end position="10"/>
    </location>
</feature>
<organism evidence="2 3">
    <name type="scientific">Gracilariopsis chorda</name>
    <dbReference type="NCBI Taxonomy" id="448386"/>
    <lineage>
        <taxon>Eukaryota</taxon>
        <taxon>Rhodophyta</taxon>
        <taxon>Florideophyceae</taxon>
        <taxon>Rhodymeniophycidae</taxon>
        <taxon>Gracilariales</taxon>
        <taxon>Gracilariaceae</taxon>
        <taxon>Gracilariopsis</taxon>
    </lineage>
</organism>
<feature type="region of interest" description="Disordered" evidence="1">
    <location>
        <begin position="1"/>
        <end position="56"/>
    </location>
</feature>
<feature type="compositionally biased region" description="Low complexity" evidence="1">
    <location>
        <begin position="28"/>
        <end position="44"/>
    </location>
</feature>
<protein>
    <submittedName>
        <fullName evidence="2">Cyclin-U4-1</fullName>
    </submittedName>
</protein>
<dbReference type="SUPFAM" id="SSF47954">
    <property type="entry name" value="Cyclin-like"/>
    <property type="match status" value="1"/>
</dbReference>
<dbReference type="PANTHER" id="PTHR15615:SF108">
    <property type="entry name" value="PROTEIN CNPPD1"/>
    <property type="match status" value="1"/>
</dbReference>
<reference evidence="2 3" key="1">
    <citation type="journal article" date="2018" name="Mol. Biol. Evol.">
        <title>Analysis of the draft genome of the red seaweed Gracilariopsis chorda provides insights into genome size evolution in Rhodophyta.</title>
        <authorList>
            <person name="Lee J."/>
            <person name="Yang E.C."/>
            <person name="Graf L."/>
            <person name="Yang J.H."/>
            <person name="Qiu H."/>
            <person name="Zel Zion U."/>
            <person name="Chan C.X."/>
            <person name="Stephens T.G."/>
            <person name="Weber A.P.M."/>
            <person name="Boo G.H."/>
            <person name="Boo S.M."/>
            <person name="Kim K.M."/>
            <person name="Shin Y."/>
            <person name="Jung M."/>
            <person name="Lee S.J."/>
            <person name="Yim H.S."/>
            <person name="Lee J.H."/>
            <person name="Bhattacharya D."/>
            <person name="Yoon H.S."/>
        </authorList>
    </citation>
    <scope>NUCLEOTIDE SEQUENCE [LARGE SCALE GENOMIC DNA]</scope>
    <source>
        <strain evidence="2 3">SKKU-2015</strain>
        <tissue evidence="2">Whole body</tissue>
    </source>
</reference>
<dbReference type="InterPro" id="IPR036915">
    <property type="entry name" value="Cyclin-like_sf"/>
</dbReference>
<keyword evidence="3" id="KW-1185">Reference proteome</keyword>
<evidence type="ECO:0000313" key="2">
    <source>
        <dbReference type="EMBL" id="PXF49671.1"/>
    </source>
</evidence>
<feature type="compositionally biased region" description="Low complexity" evidence="1">
    <location>
        <begin position="96"/>
        <end position="113"/>
    </location>
</feature>
<evidence type="ECO:0000313" key="3">
    <source>
        <dbReference type="Proteomes" id="UP000247409"/>
    </source>
</evidence>
<comment type="caution">
    <text evidence="2">The sequence shown here is derived from an EMBL/GenBank/DDBJ whole genome shotgun (WGS) entry which is preliminary data.</text>
</comment>
<dbReference type="AlphaFoldDB" id="A0A2V3J5G9"/>
<feature type="compositionally biased region" description="Polar residues" evidence="1">
    <location>
        <begin position="12"/>
        <end position="27"/>
    </location>
</feature>
<dbReference type="Proteomes" id="UP000247409">
    <property type="component" value="Unassembled WGS sequence"/>
</dbReference>
<dbReference type="Gene3D" id="1.10.472.10">
    <property type="entry name" value="Cyclin-like"/>
    <property type="match status" value="1"/>
</dbReference>
<dbReference type="GO" id="GO:0019901">
    <property type="term" value="F:protein kinase binding"/>
    <property type="evidence" value="ECO:0007669"/>
    <property type="project" value="InterPro"/>
</dbReference>
<sequence>MLYTRSKHAAANHNSTAARQQSTVTSASNSNNNNNNNNNNNKNNVSPCSPAKPHHPAVPVPRLSSCDLLISVLDCYMTLHIRANSATATPQLCNQPSSSSSSSPSPNPASEPSVFHALQAPSITPSEYLRRLSRYAFCSRSVFIVAFYYLHKIAQKRSLNLCVNALSVHRLLLTATLLATKMMDDVLYDNAHFAKVGGLDVAELNMLELDMLHMLQFELVVSTDQFERFEKRVLTHVLHCHDSSYFVLHERLRNMGYAVSAEPQQKVHQQRVHSLPPCSPVSSIDDLIP</sequence>
<dbReference type="Pfam" id="PF08613">
    <property type="entry name" value="Cyclin"/>
    <property type="match status" value="1"/>
</dbReference>
<proteinExistence type="predicted"/>
<gene>
    <name evidence="2" type="ORF">BWQ96_00549</name>
</gene>